<evidence type="ECO:0000256" key="1">
    <source>
        <dbReference type="ARBA" id="ARBA00023268"/>
    </source>
</evidence>
<dbReference type="Proteomes" id="UP000694548">
    <property type="component" value="Unassembled WGS sequence"/>
</dbReference>
<sequence length="185" mass="21211">MTISYHVFRAAERPGLQPDPAKIRDIQEMPTPQNKDELHRFIGMLTYLPTYIFKFTHKVHILSCLLKADAPWCWDKNFKKCFDGLKTIVTENACLKYYDSRTTLTLEVDASQKGLGVALVKNDQPIAFGSKTLTETQSRYSNTEREIVVGCPLALEGCRVPRCRPFSRRDVSRVTTDGWKPRILK</sequence>
<dbReference type="Pfam" id="PF17919">
    <property type="entry name" value="RT_RNaseH_2"/>
    <property type="match status" value="1"/>
</dbReference>
<protein>
    <recommendedName>
        <fullName evidence="2">Reverse transcriptase/retrotransposon-derived protein RNase H-like domain-containing protein</fullName>
    </recommendedName>
</protein>
<dbReference type="InterPro" id="IPR043128">
    <property type="entry name" value="Rev_trsase/Diguanyl_cyclase"/>
</dbReference>
<dbReference type="InterPro" id="IPR041577">
    <property type="entry name" value="RT_RNaseH_2"/>
</dbReference>
<dbReference type="AlphaFoldDB" id="A0A8C6M3H6"/>
<reference evidence="3" key="1">
    <citation type="submission" date="2025-08" db="UniProtKB">
        <authorList>
            <consortium name="Ensembl"/>
        </authorList>
    </citation>
    <scope>IDENTIFICATION</scope>
</reference>
<name>A0A8C6M3H6_NOTFU</name>
<accession>A0A8C6M3H6</accession>
<dbReference type="Ensembl" id="ENSNFUT00015028728.1">
    <property type="protein sequence ID" value="ENSNFUP00015027505.1"/>
    <property type="gene ID" value="ENSNFUG00015013315.1"/>
</dbReference>
<dbReference type="GO" id="GO:0003824">
    <property type="term" value="F:catalytic activity"/>
    <property type="evidence" value="ECO:0007669"/>
    <property type="project" value="UniProtKB-KW"/>
</dbReference>
<dbReference type="PANTHER" id="PTHR37984:SF5">
    <property type="entry name" value="PROTEIN NYNRIN-LIKE"/>
    <property type="match status" value="1"/>
</dbReference>
<evidence type="ECO:0000313" key="3">
    <source>
        <dbReference type="Ensembl" id="ENSNFUP00015027505.1"/>
    </source>
</evidence>
<keyword evidence="4" id="KW-1185">Reference proteome</keyword>
<organism evidence="3 4">
    <name type="scientific">Nothobranchius furzeri</name>
    <name type="common">Turquoise killifish</name>
    <dbReference type="NCBI Taxonomy" id="105023"/>
    <lineage>
        <taxon>Eukaryota</taxon>
        <taxon>Metazoa</taxon>
        <taxon>Chordata</taxon>
        <taxon>Craniata</taxon>
        <taxon>Vertebrata</taxon>
        <taxon>Euteleostomi</taxon>
        <taxon>Actinopterygii</taxon>
        <taxon>Neopterygii</taxon>
        <taxon>Teleostei</taxon>
        <taxon>Neoteleostei</taxon>
        <taxon>Acanthomorphata</taxon>
        <taxon>Ovalentaria</taxon>
        <taxon>Atherinomorphae</taxon>
        <taxon>Cyprinodontiformes</taxon>
        <taxon>Nothobranchiidae</taxon>
        <taxon>Nothobranchius</taxon>
    </lineage>
</organism>
<dbReference type="SUPFAM" id="SSF56672">
    <property type="entry name" value="DNA/RNA polymerases"/>
    <property type="match status" value="1"/>
</dbReference>
<evidence type="ECO:0000313" key="4">
    <source>
        <dbReference type="Proteomes" id="UP000694548"/>
    </source>
</evidence>
<dbReference type="PANTHER" id="PTHR37984">
    <property type="entry name" value="PROTEIN CBG26694"/>
    <property type="match status" value="1"/>
</dbReference>
<feature type="domain" description="Reverse transcriptase/retrotransposon-derived protein RNase H-like" evidence="2">
    <location>
        <begin position="74"/>
        <end position="148"/>
    </location>
</feature>
<keyword evidence="1" id="KW-0511">Multifunctional enzyme</keyword>
<reference evidence="3" key="2">
    <citation type="submission" date="2025-09" db="UniProtKB">
        <authorList>
            <consortium name="Ensembl"/>
        </authorList>
    </citation>
    <scope>IDENTIFICATION</scope>
</reference>
<dbReference type="GeneTree" id="ENSGT01060000250029"/>
<dbReference type="Gene3D" id="3.30.70.270">
    <property type="match status" value="1"/>
</dbReference>
<proteinExistence type="predicted"/>
<dbReference type="InterPro" id="IPR043502">
    <property type="entry name" value="DNA/RNA_pol_sf"/>
</dbReference>
<dbReference type="InterPro" id="IPR050951">
    <property type="entry name" value="Retrovirus_Pol_polyprotein"/>
</dbReference>
<evidence type="ECO:0000259" key="2">
    <source>
        <dbReference type="Pfam" id="PF17919"/>
    </source>
</evidence>